<dbReference type="Pfam" id="PF09055">
    <property type="entry name" value="Sod_Ni"/>
    <property type="match status" value="1"/>
</dbReference>
<name>A0A6I6JK20_9BACT</name>
<keyword evidence="3" id="KW-1185">Reference proteome</keyword>
<dbReference type="InterPro" id="IPR036502">
    <property type="entry name" value="NiSOD_sf"/>
</dbReference>
<dbReference type="InterPro" id="IPR014123">
    <property type="entry name" value="Superoxide_dismutase_Ni-type"/>
</dbReference>
<organism evidence="2 3">
    <name type="scientific">Pseudodesulfovibrio cashew</name>
    <dbReference type="NCBI Taxonomy" id="2678688"/>
    <lineage>
        <taxon>Bacteria</taxon>
        <taxon>Pseudomonadati</taxon>
        <taxon>Thermodesulfobacteriota</taxon>
        <taxon>Desulfovibrionia</taxon>
        <taxon>Desulfovibrionales</taxon>
        <taxon>Desulfovibrionaceae</taxon>
    </lineage>
</organism>
<dbReference type="AlphaFoldDB" id="A0A6I6JK20"/>
<sequence>MKMFRYVLLMAFAALMLAVPSSAMAHCQVPCGIYDDHARVVGMLEDVATIKKAITVMNELVAKDDIQSRQQFVRWVNTKEMHAQKIISTISDYFLTQRVKASQEDYVQRLKDHHAVIVGAMKAKQQASMEVADSLEAAVKVLLNYYHEH</sequence>
<evidence type="ECO:0000313" key="2">
    <source>
        <dbReference type="EMBL" id="QGY41499.1"/>
    </source>
</evidence>
<gene>
    <name evidence="2" type="ORF">GM415_15695</name>
</gene>
<reference evidence="2 3" key="1">
    <citation type="submission" date="2019-11" db="EMBL/GenBank/DDBJ databases">
        <authorList>
            <person name="Zheng R.K."/>
            <person name="Sun C.M."/>
        </authorList>
    </citation>
    <scope>NUCLEOTIDE SEQUENCE [LARGE SCALE GENOMIC DNA]</scope>
    <source>
        <strain evidence="2 3">SRB007</strain>
    </source>
</reference>
<feature type="signal peptide" evidence="1">
    <location>
        <begin position="1"/>
        <end position="25"/>
    </location>
</feature>
<dbReference type="RefSeq" id="WP_158949837.1">
    <property type="nucleotide sequence ID" value="NZ_CP046400.1"/>
</dbReference>
<evidence type="ECO:0000313" key="3">
    <source>
        <dbReference type="Proteomes" id="UP000428328"/>
    </source>
</evidence>
<feature type="chain" id="PRO_5026168630" evidence="1">
    <location>
        <begin position="26"/>
        <end position="149"/>
    </location>
</feature>
<protein>
    <submittedName>
        <fullName evidence="2">Superoxide dismutase</fullName>
    </submittedName>
</protein>
<dbReference type="Proteomes" id="UP000428328">
    <property type="component" value="Chromosome"/>
</dbReference>
<dbReference type="KEGG" id="psel:GM415_15695"/>
<dbReference type="SUPFAM" id="SSF109770">
    <property type="entry name" value="Nickel-containing superoxide dismutase, NiSOD"/>
    <property type="match status" value="1"/>
</dbReference>
<proteinExistence type="predicted"/>
<dbReference type="EMBL" id="CP046400">
    <property type="protein sequence ID" value="QGY41499.1"/>
    <property type="molecule type" value="Genomic_DNA"/>
</dbReference>
<dbReference type="Gene3D" id="1.20.120.400">
    <property type="entry name" value="Nickel-containing superoxide dismutase"/>
    <property type="match status" value="1"/>
</dbReference>
<dbReference type="GO" id="GO:0004784">
    <property type="term" value="F:superoxide dismutase activity"/>
    <property type="evidence" value="ECO:0007669"/>
    <property type="project" value="InterPro"/>
</dbReference>
<dbReference type="GO" id="GO:0016151">
    <property type="term" value="F:nickel cation binding"/>
    <property type="evidence" value="ECO:0007669"/>
    <property type="project" value="InterPro"/>
</dbReference>
<keyword evidence="1" id="KW-0732">Signal</keyword>
<accession>A0A6I6JK20</accession>
<evidence type="ECO:0000256" key="1">
    <source>
        <dbReference type="SAM" id="SignalP"/>
    </source>
</evidence>